<name>A0AAD7WNQ4_9TELE</name>
<dbReference type="EMBL" id="JAINUG010000056">
    <property type="protein sequence ID" value="KAJ8403811.1"/>
    <property type="molecule type" value="Genomic_DNA"/>
</dbReference>
<proteinExistence type="predicted"/>
<protein>
    <submittedName>
        <fullName evidence="2">Uncharacterized protein</fullName>
    </submittedName>
</protein>
<organism evidence="2 3">
    <name type="scientific">Aldrovandia affinis</name>
    <dbReference type="NCBI Taxonomy" id="143900"/>
    <lineage>
        <taxon>Eukaryota</taxon>
        <taxon>Metazoa</taxon>
        <taxon>Chordata</taxon>
        <taxon>Craniata</taxon>
        <taxon>Vertebrata</taxon>
        <taxon>Euteleostomi</taxon>
        <taxon>Actinopterygii</taxon>
        <taxon>Neopterygii</taxon>
        <taxon>Teleostei</taxon>
        <taxon>Notacanthiformes</taxon>
        <taxon>Halosauridae</taxon>
        <taxon>Aldrovandia</taxon>
    </lineage>
</organism>
<feature type="compositionally biased region" description="Basic and acidic residues" evidence="1">
    <location>
        <begin position="50"/>
        <end position="67"/>
    </location>
</feature>
<comment type="caution">
    <text evidence="2">The sequence shown here is derived from an EMBL/GenBank/DDBJ whole genome shotgun (WGS) entry which is preliminary data.</text>
</comment>
<feature type="compositionally biased region" description="Low complexity" evidence="1">
    <location>
        <begin position="7"/>
        <end position="18"/>
    </location>
</feature>
<sequence>MEVCRKLPLLRPRTLSPSDTAMRRRSGGTGGTRSPQGSEKQGWPQTQERPVQEHVSRRHSHEYDTPPRPRHGSVPPVFL</sequence>
<accession>A0AAD7WNQ4</accession>
<keyword evidence="3" id="KW-1185">Reference proteome</keyword>
<evidence type="ECO:0000313" key="3">
    <source>
        <dbReference type="Proteomes" id="UP001221898"/>
    </source>
</evidence>
<feature type="compositionally biased region" description="Polar residues" evidence="1">
    <location>
        <begin position="35"/>
        <end position="49"/>
    </location>
</feature>
<feature type="region of interest" description="Disordered" evidence="1">
    <location>
        <begin position="1"/>
        <end position="79"/>
    </location>
</feature>
<dbReference type="AlphaFoldDB" id="A0AAD7WNQ4"/>
<reference evidence="2" key="1">
    <citation type="journal article" date="2023" name="Science">
        <title>Genome structures resolve the early diversification of teleost fishes.</title>
        <authorList>
            <person name="Parey E."/>
            <person name="Louis A."/>
            <person name="Montfort J."/>
            <person name="Bouchez O."/>
            <person name="Roques C."/>
            <person name="Iampietro C."/>
            <person name="Lluch J."/>
            <person name="Castinel A."/>
            <person name="Donnadieu C."/>
            <person name="Desvignes T."/>
            <person name="Floi Bucao C."/>
            <person name="Jouanno E."/>
            <person name="Wen M."/>
            <person name="Mejri S."/>
            <person name="Dirks R."/>
            <person name="Jansen H."/>
            <person name="Henkel C."/>
            <person name="Chen W.J."/>
            <person name="Zahm M."/>
            <person name="Cabau C."/>
            <person name="Klopp C."/>
            <person name="Thompson A.W."/>
            <person name="Robinson-Rechavi M."/>
            <person name="Braasch I."/>
            <person name="Lecointre G."/>
            <person name="Bobe J."/>
            <person name="Postlethwait J.H."/>
            <person name="Berthelot C."/>
            <person name="Roest Crollius H."/>
            <person name="Guiguen Y."/>
        </authorList>
    </citation>
    <scope>NUCLEOTIDE SEQUENCE</scope>
    <source>
        <strain evidence="2">NC1722</strain>
    </source>
</reference>
<evidence type="ECO:0000313" key="2">
    <source>
        <dbReference type="EMBL" id="KAJ8403811.1"/>
    </source>
</evidence>
<dbReference type="Proteomes" id="UP001221898">
    <property type="component" value="Unassembled WGS sequence"/>
</dbReference>
<evidence type="ECO:0000256" key="1">
    <source>
        <dbReference type="SAM" id="MobiDB-lite"/>
    </source>
</evidence>
<gene>
    <name evidence="2" type="ORF">AAFF_G00346790</name>
</gene>